<proteinExistence type="predicted"/>
<reference evidence="2" key="1">
    <citation type="submission" date="2022-11" db="EMBL/GenBank/DDBJ databases">
        <title>Draft genome sequence of Hoeflea poritis E7-10 and Hoeflea prorocentri PM5-8, separated from scleractinian coral Porites lutea and marine dinoflagellate.</title>
        <authorList>
            <person name="Zhang G."/>
            <person name="Wei Q."/>
            <person name="Cai L."/>
        </authorList>
    </citation>
    <scope>NUCLEOTIDE SEQUENCE</scope>
    <source>
        <strain evidence="2">PM5-8</strain>
    </source>
</reference>
<dbReference type="PROSITE" id="PS51257">
    <property type="entry name" value="PROKAR_LIPOPROTEIN"/>
    <property type="match status" value="1"/>
</dbReference>
<dbReference type="Proteomes" id="UP001151234">
    <property type="component" value="Unassembled WGS sequence"/>
</dbReference>
<accession>A0A9X3UGE2</accession>
<feature type="signal peptide" evidence="1">
    <location>
        <begin position="1"/>
        <end position="20"/>
    </location>
</feature>
<dbReference type="RefSeq" id="WP_267989603.1">
    <property type="nucleotide sequence ID" value="NZ_JAPJZI010000001.1"/>
</dbReference>
<dbReference type="AlphaFoldDB" id="A0A9X3UGE2"/>
<feature type="chain" id="PRO_5040771733" description="Lipoprotein" evidence="1">
    <location>
        <begin position="21"/>
        <end position="135"/>
    </location>
</feature>
<name>A0A9X3UGE2_9HYPH</name>
<sequence>MTLTPRRLLIALPVLTAALAACQTSGSGPGNISVSSQDAALPTMERIALAANKCWFKGADRAFRAYRLAPELNSFSGRPRILIVPGGRPQDRPLAVIEAQGTPATVSAYGPLMSQSAGNRIAADTRRWAGGGSSC</sequence>
<keyword evidence="1" id="KW-0732">Signal</keyword>
<comment type="caution">
    <text evidence="2">The sequence shown here is derived from an EMBL/GenBank/DDBJ whole genome shotgun (WGS) entry which is preliminary data.</text>
</comment>
<gene>
    <name evidence="2" type="ORF">OQ273_06215</name>
</gene>
<organism evidence="2 3">
    <name type="scientific">Hoeflea prorocentri</name>
    <dbReference type="NCBI Taxonomy" id="1922333"/>
    <lineage>
        <taxon>Bacteria</taxon>
        <taxon>Pseudomonadati</taxon>
        <taxon>Pseudomonadota</taxon>
        <taxon>Alphaproteobacteria</taxon>
        <taxon>Hyphomicrobiales</taxon>
        <taxon>Rhizobiaceae</taxon>
        <taxon>Hoeflea</taxon>
    </lineage>
</organism>
<evidence type="ECO:0000313" key="2">
    <source>
        <dbReference type="EMBL" id="MDA5398165.1"/>
    </source>
</evidence>
<dbReference type="EMBL" id="JAPJZI010000001">
    <property type="protein sequence ID" value="MDA5398165.1"/>
    <property type="molecule type" value="Genomic_DNA"/>
</dbReference>
<protein>
    <recommendedName>
        <fullName evidence="4">Lipoprotein</fullName>
    </recommendedName>
</protein>
<evidence type="ECO:0000256" key="1">
    <source>
        <dbReference type="SAM" id="SignalP"/>
    </source>
</evidence>
<keyword evidence="3" id="KW-1185">Reference proteome</keyword>
<evidence type="ECO:0000313" key="3">
    <source>
        <dbReference type="Proteomes" id="UP001151234"/>
    </source>
</evidence>
<evidence type="ECO:0008006" key="4">
    <source>
        <dbReference type="Google" id="ProtNLM"/>
    </source>
</evidence>